<sequence>MFRYTLGKNLKFKRAVFQVRQIMNQQQKQELKFKQNLQEQQKRRKWSTIVTSSIAVLLGTSGVLYLWQPWNPFSSEVSKHLRKGLWLETSKNIDYLKALGHYQDALRQCRKENMDNLDPRFTGIVLKIAEMYGLLEMVDRQRDVYQRLSDYLFAKLVNNEVPEEWKDQVIQRDLIVSTRLATLARPGETLLAMQELWDRMVFTEQQMVDKVPALKVEGDMDIFEVLKIDSWLSKRRFIKENIPGDIAWPRYMEDLVRARDLYATLAMFTKREDDAINLLQSNILFIKVSGLEPIKISTELLNLASAYYFKSESPKDKTGAQQARTMSERLFYTIINEYQGEDEESAVCRAMSLYSLGIIKKGSSDGDRLFQEARDLATNHGLLQVIEKIDSETIQLPQI</sequence>
<organism evidence="2 3">
    <name type="scientific">Ogataea philodendri</name>
    <dbReference type="NCBI Taxonomy" id="1378263"/>
    <lineage>
        <taxon>Eukaryota</taxon>
        <taxon>Fungi</taxon>
        <taxon>Dikarya</taxon>
        <taxon>Ascomycota</taxon>
        <taxon>Saccharomycotina</taxon>
        <taxon>Pichiomycetes</taxon>
        <taxon>Pichiales</taxon>
        <taxon>Pichiaceae</taxon>
        <taxon>Ogataea</taxon>
    </lineage>
</organism>
<dbReference type="GO" id="GO:0051787">
    <property type="term" value="F:misfolded protein binding"/>
    <property type="evidence" value="ECO:0007669"/>
    <property type="project" value="TreeGrafter"/>
</dbReference>
<dbReference type="PANTHER" id="PTHR28142:SF1">
    <property type="entry name" value="MITOCHONDRIAL INNER MEMBRANE I-AAA PROTEASE SUPERCOMPLEX SUBUNIT MGR3-RELATED"/>
    <property type="match status" value="1"/>
</dbReference>
<dbReference type="GeneID" id="70235999"/>
<dbReference type="OrthoDB" id="10050400at2759"/>
<evidence type="ECO:0000313" key="3">
    <source>
        <dbReference type="Proteomes" id="UP000769157"/>
    </source>
</evidence>
<dbReference type="GO" id="GO:0031942">
    <property type="term" value="C:i-AAA complex"/>
    <property type="evidence" value="ECO:0007669"/>
    <property type="project" value="TreeGrafter"/>
</dbReference>
<proteinExistence type="predicted"/>
<dbReference type="AlphaFoldDB" id="A0A9P8P694"/>
<dbReference type="PANTHER" id="PTHR28142">
    <property type="entry name" value="MITOCHONDRIAL INNER MEMBRANE I-AAA PROTEASE SUPERCOMPLEX SUBUNIT MGR3-RELATED"/>
    <property type="match status" value="1"/>
</dbReference>
<reference evidence="2" key="2">
    <citation type="submission" date="2021-01" db="EMBL/GenBank/DDBJ databases">
        <authorList>
            <person name="Schikora-Tamarit M.A."/>
        </authorList>
    </citation>
    <scope>NUCLEOTIDE SEQUENCE</scope>
    <source>
        <strain evidence="2">CBS6075</strain>
    </source>
</reference>
<gene>
    <name evidence="2" type="ORF">OGAPHI_004034</name>
</gene>
<keyword evidence="1" id="KW-0812">Transmembrane</keyword>
<dbReference type="EMBL" id="JAEUBE010000295">
    <property type="protein sequence ID" value="KAH3665846.1"/>
    <property type="molecule type" value="Genomic_DNA"/>
</dbReference>
<protein>
    <submittedName>
        <fullName evidence="2">Uncharacterized protein</fullName>
    </submittedName>
</protein>
<comment type="caution">
    <text evidence="2">The sequence shown here is derived from an EMBL/GenBank/DDBJ whole genome shotgun (WGS) entry which is preliminary data.</text>
</comment>
<evidence type="ECO:0000256" key="1">
    <source>
        <dbReference type="SAM" id="Phobius"/>
    </source>
</evidence>
<reference evidence="2" key="1">
    <citation type="journal article" date="2021" name="Open Biol.">
        <title>Shared evolutionary footprints suggest mitochondrial oxidative damage underlies multiple complex I losses in fungi.</title>
        <authorList>
            <person name="Schikora-Tamarit M.A."/>
            <person name="Marcet-Houben M."/>
            <person name="Nosek J."/>
            <person name="Gabaldon T."/>
        </authorList>
    </citation>
    <scope>NUCLEOTIDE SEQUENCE</scope>
    <source>
        <strain evidence="2">CBS6075</strain>
    </source>
</reference>
<evidence type="ECO:0000313" key="2">
    <source>
        <dbReference type="EMBL" id="KAH3665846.1"/>
    </source>
</evidence>
<dbReference type="RefSeq" id="XP_046061050.1">
    <property type="nucleotide sequence ID" value="XM_046205069.1"/>
</dbReference>
<keyword evidence="1" id="KW-0472">Membrane</keyword>
<keyword evidence="1" id="KW-1133">Transmembrane helix</keyword>
<feature type="transmembrane region" description="Helical" evidence="1">
    <location>
        <begin position="46"/>
        <end position="67"/>
    </location>
</feature>
<keyword evidence="3" id="KW-1185">Reference proteome</keyword>
<accession>A0A9P8P694</accession>
<dbReference type="InterPro" id="IPR040201">
    <property type="entry name" value="Mrg3-like"/>
</dbReference>
<name>A0A9P8P694_9ASCO</name>
<dbReference type="GO" id="GO:0006515">
    <property type="term" value="P:protein quality control for misfolded or incompletely synthesized proteins"/>
    <property type="evidence" value="ECO:0007669"/>
    <property type="project" value="TreeGrafter"/>
</dbReference>
<dbReference type="Proteomes" id="UP000769157">
    <property type="component" value="Unassembled WGS sequence"/>
</dbReference>